<name>A0ABN9UF70_9DINO</name>
<sequence>MALCSQGGAAAPDLHGLDGAPGCCTPLPGGLAALSAAGFVAPPGLAAPAGFAPPPGLTLPPGFQAPPGLAAPGEGCASAPERFTVPPAPVREWNSRGIVRQLNSKAKRLTIEPCPCPGVY</sequence>
<accession>A0ABN9UF70</accession>
<evidence type="ECO:0000313" key="2">
    <source>
        <dbReference type="Proteomes" id="UP001189429"/>
    </source>
</evidence>
<comment type="caution">
    <text evidence="1">The sequence shown here is derived from an EMBL/GenBank/DDBJ whole genome shotgun (WGS) entry which is preliminary data.</text>
</comment>
<dbReference type="EMBL" id="CAUYUJ010015791">
    <property type="protein sequence ID" value="CAK0858146.1"/>
    <property type="molecule type" value="Genomic_DNA"/>
</dbReference>
<proteinExistence type="predicted"/>
<evidence type="ECO:0000313" key="1">
    <source>
        <dbReference type="EMBL" id="CAK0858146.1"/>
    </source>
</evidence>
<dbReference type="Proteomes" id="UP001189429">
    <property type="component" value="Unassembled WGS sequence"/>
</dbReference>
<protein>
    <submittedName>
        <fullName evidence="1">Uncharacterized protein</fullName>
    </submittedName>
</protein>
<organism evidence="1 2">
    <name type="scientific">Prorocentrum cordatum</name>
    <dbReference type="NCBI Taxonomy" id="2364126"/>
    <lineage>
        <taxon>Eukaryota</taxon>
        <taxon>Sar</taxon>
        <taxon>Alveolata</taxon>
        <taxon>Dinophyceae</taxon>
        <taxon>Prorocentrales</taxon>
        <taxon>Prorocentraceae</taxon>
        <taxon>Prorocentrum</taxon>
    </lineage>
</organism>
<gene>
    <name evidence="1" type="ORF">PCOR1329_LOCUS48017</name>
</gene>
<keyword evidence="2" id="KW-1185">Reference proteome</keyword>
<reference evidence="1" key="1">
    <citation type="submission" date="2023-10" db="EMBL/GenBank/DDBJ databases">
        <authorList>
            <person name="Chen Y."/>
            <person name="Shah S."/>
            <person name="Dougan E. K."/>
            <person name="Thang M."/>
            <person name="Chan C."/>
        </authorList>
    </citation>
    <scope>NUCLEOTIDE SEQUENCE [LARGE SCALE GENOMIC DNA]</scope>
</reference>